<keyword evidence="1" id="KW-1133">Transmembrane helix</keyword>
<keyword evidence="3" id="KW-1185">Reference proteome</keyword>
<evidence type="ECO:0000313" key="2">
    <source>
        <dbReference type="EMBL" id="GCE75885.1"/>
    </source>
</evidence>
<keyword evidence="1" id="KW-0812">Transmembrane</keyword>
<evidence type="ECO:0000256" key="1">
    <source>
        <dbReference type="SAM" id="Phobius"/>
    </source>
</evidence>
<feature type="transmembrane region" description="Helical" evidence="1">
    <location>
        <begin position="12"/>
        <end position="32"/>
    </location>
</feature>
<comment type="caution">
    <text evidence="2">The sequence shown here is derived from an EMBL/GenBank/DDBJ whole genome shotgun (WGS) entry which is preliminary data.</text>
</comment>
<keyword evidence="1" id="KW-0472">Membrane</keyword>
<dbReference type="OrthoDB" id="4820020at2"/>
<protein>
    <submittedName>
        <fullName evidence="2">Uncharacterized protein</fullName>
    </submittedName>
</protein>
<reference evidence="2 3" key="1">
    <citation type="submission" date="2019-01" db="EMBL/GenBank/DDBJ databases">
        <title>Draft genome sequence of Cellulomonas takizawaensis strain TKZ-21.</title>
        <authorList>
            <person name="Yamamura H."/>
            <person name="Hayashi T."/>
            <person name="Hamada M."/>
            <person name="Serisawa Y."/>
            <person name="Matsuyama K."/>
            <person name="Nakagawa Y."/>
            <person name="Otoguro M."/>
            <person name="Yanagida F."/>
            <person name="Hayakawa M."/>
        </authorList>
    </citation>
    <scope>NUCLEOTIDE SEQUENCE [LARGE SCALE GENOMIC DNA]</scope>
    <source>
        <strain evidence="2 3">NBRC12680</strain>
    </source>
</reference>
<dbReference type="RefSeq" id="WP_130780490.1">
    <property type="nucleotide sequence ID" value="NZ_BIMR01000056.1"/>
</dbReference>
<gene>
    <name evidence="2" type="ORF">CBZ_09410</name>
</gene>
<evidence type="ECO:0000313" key="3">
    <source>
        <dbReference type="Proteomes" id="UP000289954"/>
    </source>
</evidence>
<dbReference type="AlphaFoldDB" id="A0A402DP37"/>
<dbReference type="Proteomes" id="UP000289954">
    <property type="component" value="Unassembled WGS sequence"/>
</dbReference>
<feature type="transmembrane region" description="Helical" evidence="1">
    <location>
        <begin position="39"/>
        <end position="56"/>
    </location>
</feature>
<accession>A0A402DP37</accession>
<sequence>MSRLTLGNAVKVAAVFVFLPLLAYLVLVIGAVRKNLRATLEGLLYAAAFSVAVFVLDGFWGWPALLALTAMGASGVRSWHLRDLWLPARRRWWKRDPAATSVVVERARPQHTVVEASVHLPAAVARVRTLADRNRHRLPADAHPTVLHICQVLDAVIADEQREPTADPRFEYELDAMTRRYLPTVLTSYLAIPPSQVHERQPDGRTPDEELAEQLRILAVQADALDASRHRRLTADLSTTGNFLRDKYGNHQQDAADLRAP</sequence>
<dbReference type="EMBL" id="BIMR01000056">
    <property type="protein sequence ID" value="GCE75885.1"/>
    <property type="molecule type" value="Genomic_DNA"/>
</dbReference>
<name>A0A402DP37_9CELL</name>
<proteinExistence type="predicted"/>
<organism evidence="2 3">
    <name type="scientific">Cellulomonas biazotea</name>
    <dbReference type="NCBI Taxonomy" id="1709"/>
    <lineage>
        <taxon>Bacteria</taxon>
        <taxon>Bacillati</taxon>
        <taxon>Actinomycetota</taxon>
        <taxon>Actinomycetes</taxon>
        <taxon>Micrococcales</taxon>
        <taxon>Cellulomonadaceae</taxon>
        <taxon>Cellulomonas</taxon>
    </lineage>
</organism>